<keyword evidence="2" id="KW-1185">Reference proteome</keyword>
<comment type="caution">
    <text evidence="1">The sequence shown here is derived from an EMBL/GenBank/DDBJ whole genome shotgun (WGS) entry which is preliminary data.</text>
</comment>
<protein>
    <submittedName>
        <fullName evidence="1">Extracellular solute-binding protein</fullName>
    </submittedName>
</protein>
<dbReference type="RefSeq" id="WP_108952897.1">
    <property type="nucleotide sequence ID" value="NZ_BEVZ01000002.1"/>
</dbReference>
<name>A0ABV2YHE1_9ACTN</name>
<proteinExistence type="predicted"/>
<sequence length="431" mass="45502">MTRKTRWETAAAVGLGIALVATGCAGGGGTDGEASSGGKVTLTFWENAMPGPGDDYFKAAVKEYQALHPHVTIKLQAIQNEDFDGKLQTALNSDTAPDIFLQRGGGKMRAMVEAGQVQALELTAADRANTGEAAVAGNTIDGKVYAMPTDTQPEGIYYSKDLFEKAGIAELPKTMAELEDAVAKLKKIGVAPIAVGAKDAWPAAHWYYNFAVRECSQDAMNKAAESLTFNDPCWTRAGEDLEDFLEVEPFQKGFLTTPSQQGAGSSAGMVANHKAAMELMGTWQPGVIAGLTPDKKSLPDLGWFPFPAVEGGQGDPTALMGGGGGYSLSKDAPKEAFGFLQFLVTKDQQRAYAKAFFTIPVNKEAQDVVTESYNVSALEAFNKAAYTMMFLDTVYGQNVGNAMNTAVVKLLAGKSTGADIAKDTNAAAAKG</sequence>
<dbReference type="SUPFAM" id="SSF53850">
    <property type="entry name" value="Periplasmic binding protein-like II"/>
    <property type="match status" value="1"/>
</dbReference>
<dbReference type="InterPro" id="IPR006059">
    <property type="entry name" value="SBP"/>
</dbReference>
<evidence type="ECO:0000313" key="2">
    <source>
        <dbReference type="Proteomes" id="UP001550850"/>
    </source>
</evidence>
<accession>A0ABV2YHE1</accession>
<dbReference type="PANTHER" id="PTHR43649:SF14">
    <property type="entry name" value="BLR3389 PROTEIN"/>
    <property type="match status" value="1"/>
</dbReference>
<dbReference type="PROSITE" id="PS51257">
    <property type="entry name" value="PROKAR_LIPOPROTEIN"/>
    <property type="match status" value="1"/>
</dbReference>
<reference evidence="1 2" key="1">
    <citation type="submission" date="2024-06" db="EMBL/GenBank/DDBJ databases">
        <title>The Natural Products Discovery Center: Release of the First 8490 Sequenced Strains for Exploring Actinobacteria Biosynthetic Diversity.</title>
        <authorList>
            <person name="Kalkreuter E."/>
            <person name="Kautsar S.A."/>
            <person name="Yang D."/>
            <person name="Bader C.D."/>
            <person name="Teijaro C.N."/>
            <person name="Fluegel L."/>
            <person name="Davis C.M."/>
            <person name="Simpson J.R."/>
            <person name="Lauterbach L."/>
            <person name="Steele A.D."/>
            <person name="Gui C."/>
            <person name="Meng S."/>
            <person name="Li G."/>
            <person name="Viehrig K."/>
            <person name="Ye F."/>
            <person name="Su P."/>
            <person name="Kiefer A.F."/>
            <person name="Nichols A."/>
            <person name="Cepeda A.J."/>
            <person name="Yan W."/>
            <person name="Fan B."/>
            <person name="Jiang Y."/>
            <person name="Adhikari A."/>
            <person name="Zheng C.-J."/>
            <person name="Schuster L."/>
            <person name="Cowan T.M."/>
            <person name="Smanski M.J."/>
            <person name="Chevrette M.G."/>
            <person name="De Carvalho L.P.S."/>
            <person name="Shen B."/>
        </authorList>
    </citation>
    <scope>NUCLEOTIDE SEQUENCE [LARGE SCALE GENOMIC DNA]</scope>
    <source>
        <strain evidence="1 2">NPDC038104</strain>
    </source>
</reference>
<dbReference type="EMBL" id="JBEZUR010000016">
    <property type="protein sequence ID" value="MEU3555143.1"/>
    <property type="molecule type" value="Genomic_DNA"/>
</dbReference>
<gene>
    <name evidence="1" type="ORF">AB0E65_13145</name>
</gene>
<dbReference type="Gene3D" id="3.40.190.10">
    <property type="entry name" value="Periplasmic binding protein-like II"/>
    <property type="match status" value="2"/>
</dbReference>
<dbReference type="InterPro" id="IPR050490">
    <property type="entry name" value="Bact_solute-bd_prot1"/>
</dbReference>
<dbReference type="PANTHER" id="PTHR43649">
    <property type="entry name" value="ARABINOSE-BINDING PROTEIN-RELATED"/>
    <property type="match status" value="1"/>
</dbReference>
<evidence type="ECO:0000313" key="1">
    <source>
        <dbReference type="EMBL" id="MEU3555143.1"/>
    </source>
</evidence>
<organism evidence="1 2">
    <name type="scientific">Streptomyces fragilis</name>
    <dbReference type="NCBI Taxonomy" id="67301"/>
    <lineage>
        <taxon>Bacteria</taxon>
        <taxon>Bacillati</taxon>
        <taxon>Actinomycetota</taxon>
        <taxon>Actinomycetes</taxon>
        <taxon>Kitasatosporales</taxon>
        <taxon>Streptomycetaceae</taxon>
        <taxon>Streptomyces</taxon>
    </lineage>
</organism>
<dbReference type="Proteomes" id="UP001550850">
    <property type="component" value="Unassembled WGS sequence"/>
</dbReference>
<dbReference type="Pfam" id="PF01547">
    <property type="entry name" value="SBP_bac_1"/>
    <property type="match status" value="1"/>
</dbReference>